<dbReference type="InterPro" id="IPR050482">
    <property type="entry name" value="Sensor_HK_TwoCompSys"/>
</dbReference>
<gene>
    <name evidence="11" type="ORF">CLV43_10274</name>
</gene>
<keyword evidence="9" id="KW-0812">Transmembrane</keyword>
<evidence type="ECO:0000256" key="7">
    <source>
        <dbReference type="ARBA" id="ARBA00022840"/>
    </source>
</evidence>
<dbReference type="InterPro" id="IPR011712">
    <property type="entry name" value="Sig_transdc_His_kin_sub3_dim/P"/>
</dbReference>
<keyword evidence="9" id="KW-1133">Transmembrane helix</keyword>
<keyword evidence="6 11" id="KW-0418">Kinase</keyword>
<comment type="catalytic activity">
    <reaction evidence="1">
        <text>ATP + protein L-histidine = ADP + protein N-phospho-L-histidine.</text>
        <dbReference type="EC" id="2.7.13.3"/>
    </reaction>
</comment>
<dbReference type="Gene3D" id="1.20.5.1930">
    <property type="match status" value="1"/>
</dbReference>
<evidence type="ECO:0000256" key="1">
    <source>
        <dbReference type="ARBA" id="ARBA00000085"/>
    </source>
</evidence>
<proteinExistence type="predicted"/>
<dbReference type="PANTHER" id="PTHR24421:SF10">
    <property type="entry name" value="NITRATE_NITRITE SENSOR PROTEIN NARQ"/>
    <property type="match status" value="1"/>
</dbReference>
<evidence type="ECO:0000256" key="8">
    <source>
        <dbReference type="ARBA" id="ARBA00023012"/>
    </source>
</evidence>
<dbReference type="OrthoDB" id="227596at2"/>
<evidence type="ECO:0000313" key="11">
    <source>
        <dbReference type="EMBL" id="PRY44509.1"/>
    </source>
</evidence>
<feature type="transmembrane region" description="Helical" evidence="9">
    <location>
        <begin position="106"/>
        <end position="127"/>
    </location>
</feature>
<protein>
    <recommendedName>
        <fullName evidence="2">histidine kinase</fullName>
        <ecNumber evidence="2">2.7.13.3</ecNumber>
    </recommendedName>
</protein>
<dbReference type="Pfam" id="PF23539">
    <property type="entry name" value="DUF7134"/>
    <property type="match status" value="1"/>
</dbReference>
<keyword evidence="8" id="KW-0902">Two-component regulatory system</keyword>
<dbReference type="Gene3D" id="3.30.565.10">
    <property type="entry name" value="Histidine kinase-like ATPase, C-terminal domain"/>
    <property type="match status" value="1"/>
</dbReference>
<sequence>MTPVSTTSGPDEADALWSHPLYERASRLWRRLQRHDAARPWLTDLALVVGVVLVFCVPDLVPCGCSADYADHTILPTVNHLSWQGTVALQAGLVLPLYWRRRWPGPVLGVVIAVFLVQWSLGAWLRADAAVLIALCSLALHGVPRRLPAAVAVTMAVLTLMILRVRNDVSFLDAFFYILTNIIAAVSVGLALRIRRVQLAGLRDRAARLEVERDQRSRLAAATERTRVAREMHDIVGHHVSVMITLADGGGYAAALSPDRGRQALLLIGDTGRQALRELRRSLGVLREHTDPTDLALHPGGIDVDDLCARIRAAGPHVVQHTDGDLASLDRSVQLAVYRIAQESLTNALKHAGGNTTITLAITVEDTRVSIDVTDTGPGTHRPAAGQDEGHGLTGMRERAALYDGTFGAGPTPRGGWTVHATLALSAPRATTGAA</sequence>
<feature type="domain" description="Histidine kinase/HSP90-like ATPase" evidence="10">
    <location>
        <begin position="332"/>
        <end position="431"/>
    </location>
</feature>
<dbReference type="EMBL" id="PVTF01000002">
    <property type="protein sequence ID" value="PRY44509.1"/>
    <property type="molecule type" value="Genomic_DNA"/>
</dbReference>
<dbReference type="PANTHER" id="PTHR24421">
    <property type="entry name" value="NITRATE/NITRITE SENSOR PROTEIN NARX-RELATED"/>
    <property type="match status" value="1"/>
</dbReference>
<evidence type="ECO:0000313" key="12">
    <source>
        <dbReference type="Proteomes" id="UP000239494"/>
    </source>
</evidence>
<dbReference type="GO" id="GO:0005524">
    <property type="term" value="F:ATP binding"/>
    <property type="evidence" value="ECO:0007669"/>
    <property type="project" value="UniProtKB-KW"/>
</dbReference>
<keyword evidence="12" id="KW-1185">Reference proteome</keyword>
<dbReference type="CDD" id="cd16917">
    <property type="entry name" value="HATPase_UhpB-NarQ-NarX-like"/>
    <property type="match status" value="1"/>
</dbReference>
<keyword evidence="5" id="KW-0547">Nucleotide-binding</keyword>
<dbReference type="SUPFAM" id="SSF55874">
    <property type="entry name" value="ATPase domain of HSP90 chaperone/DNA topoisomerase II/histidine kinase"/>
    <property type="match status" value="1"/>
</dbReference>
<evidence type="ECO:0000259" key="10">
    <source>
        <dbReference type="SMART" id="SM00387"/>
    </source>
</evidence>
<name>A0A2T0TFT6_9PSEU</name>
<dbReference type="SMART" id="SM00387">
    <property type="entry name" value="HATPase_c"/>
    <property type="match status" value="1"/>
</dbReference>
<accession>A0A2T0TFT6</accession>
<evidence type="ECO:0000256" key="2">
    <source>
        <dbReference type="ARBA" id="ARBA00012438"/>
    </source>
</evidence>
<dbReference type="AlphaFoldDB" id="A0A2T0TFT6"/>
<dbReference type="GO" id="GO:0000155">
    <property type="term" value="F:phosphorelay sensor kinase activity"/>
    <property type="evidence" value="ECO:0007669"/>
    <property type="project" value="InterPro"/>
</dbReference>
<evidence type="ECO:0000256" key="9">
    <source>
        <dbReference type="SAM" id="Phobius"/>
    </source>
</evidence>
<dbReference type="InterPro" id="IPR003594">
    <property type="entry name" value="HATPase_dom"/>
</dbReference>
<dbReference type="InterPro" id="IPR055558">
    <property type="entry name" value="DUF7134"/>
</dbReference>
<keyword evidence="4" id="KW-0808">Transferase</keyword>
<dbReference type="RefSeq" id="WP_106186130.1">
    <property type="nucleotide sequence ID" value="NZ_PVTF01000002.1"/>
</dbReference>
<feature type="transmembrane region" description="Helical" evidence="9">
    <location>
        <begin position="175"/>
        <end position="194"/>
    </location>
</feature>
<dbReference type="InterPro" id="IPR036890">
    <property type="entry name" value="HATPase_C_sf"/>
</dbReference>
<dbReference type="GO" id="GO:0046983">
    <property type="term" value="F:protein dimerization activity"/>
    <property type="evidence" value="ECO:0007669"/>
    <property type="project" value="InterPro"/>
</dbReference>
<dbReference type="Proteomes" id="UP000239494">
    <property type="component" value="Unassembled WGS sequence"/>
</dbReference>
<dbReference type="EC" id="2.7.13.3" evidence="2"/>
<organism evidence="11 12">
    <name type="scientific">Umezawaea tangerina</name>
    <dbReference type="NCBI Taxonomy" id="84725"/>
    <lineage>
        <taxon>Bacteria</taxon>
        <taxon>Bacillati</taxon>
        <taxon>Actinomycetota</taxon>
        <taxon>Actinomycetes</taxon>
        <taxon>Pseudonocardiales</taxon>
        <taxon>Pseudonocardiaceae</taxon>
        <taxon>Umezawaea</taxon>
    </lineage>
</organism>
<reference evidence="11 12" key="1">
    <citation type="submission" date="2018-03" db="EMBL/GenBank/DDBJ databases">
        <title>Genomic Encyclopedia of Archaeal and Bacterial Type Strains, Phase II (KMG-II): from individual species to whole genera.</title>
        <authorList>
            <person name="Goeker M."/>
        </authorList>
    </citation>
    <scope>NUCLEOTIDE SEQUENCE [LARGE SCALE GENOMIC DNA]</scope>
    <source>
        <strain evidence="11 12">DSM 44720</strain>
    </source>
</reference>
<dbReference type="Pfam" id="PF02518">
    <property type="entry name" value="HATPase_c"/>
    <property type="match status" value="1"/>
</dbReference>
<comment type="caution">
    <text evidence="11">The sequence shown here is derived from an EMBL/GenBank/DDBJ whole genome shotgun (WGS) entry which is preliminary data.</text>
</comment>
<feature type="transmembrane region" description="Helical" evidence="9">
    <location>
        <begin position="41"/>
        <end position="61"/>
    </location>
</feature>
<dbReference type="Pfam" id="PF07730">
    <property type="entry name" value="HisKA_3"/>
    <property type="match status" value="1"/>
</dbReference>
<evidence type="ECO:0000256" key="4">
    <source>
        <dbReference type="ARBA" id="ARBA00022679"/>
    </source>
</evidence>
<feature type="transmembrane region" description="Helical" evidence="9">
    <location>
        <begin position="147"/>
        <end position="163"/>
    </location>
</feature>
<evidence type="ECO:0000256" key="3">
    <source>
        <dbReference type="ARBA" id="ARBA00022553"/>
    </source>
</evidence>
<evidence type="ECO:0000256" key="6">
    <source>
        <dbReference type="ARBA" id="ARBA00022777"/>
    </source>
</evidence>
<keyword evidence="7" id="KW-0067">ATP-binding</keyword>
<dbReference type="GO" id="GO:0016020">
    <property type="term" value="C:membrane"/>
    <property type="evidence" value="ECO:0007669"/>
    <property type="project" value="InterPro"/>
</dbReference>
<keyword evidence="9" id="KW-0472">Membrane</keyword>
<evidence type="ECO:0000256" key="5">
    <source>
        <dbReference type="ARBA" id="ARBA00022741"/>
    </source>
</evidence>
<keyword evidence="3" id="KW-0597">Phosphoprotein</keyword>